<sequence>MSERFRCTEDSRQNQEFLVYSRDENEHADNLRIVLQTLREKQQYAKFNKCEFWLHEVGFLGHIVSAEGIRVDPNKISVIVNEKPQENLSKVRSFLGLASYYQRLVQGFSMMASPMTHLLQKGVKFE</sequence>
<evidence type="ECO:0000313" key="2">
    <source>
        <dbReference type="Proteomes" id="UP000325315"/>
    </source>
</evidence>
<evidence type="ECO:0000313" key="1">
    <source>
        <dbReference type="EMBL" id="KAA3477458.1"/>
    </source>
</evidence>
<keyword evidence="1" id="KW-0808">Transferase</keyword>
<dbReference type="PANTHER" id="PTHR37984">
    <property type="entry name" value="PROTEIN CBG26694"/>
    <property type="match status" value="1"/>
</dbReference>
<dbReference type="Proteomes" id="UP000325315">
    <property type="component" value="Unassembled WGS sequence"/>
</dbReference>
<dbReference type="InterPro" id="IPR050951">
    <property type="entry name" value="Retrovirus_Pol_polyprotein"/>
</dbReference>
<dbReference type="SUPFAM" id="SSF56672">
    <property type="entry name" value="DNA/RNA polymerases"/>
    <property type="match status" value="1"/>
</dbReference>
<proteinExistence type="predicted"/>
<dbReference type="EMBL" id="SMMG02000004">
    <property type="protein sequence ID" value="KAA3477458.1"/>
    <property type="molecule type" value="Genomic_DNA"/>
</dbReference>
<keyword evidence="1" id="KW-0695">RNA-directed DNA polymerase</keyword>
<gene>
    <name evidence="1" type="ORF">EPI10_011343</name>
</gene>
<organism evidence="1 2">
    <name type="scientific">Gossypium australe</name>
    <dbReference type="NCBI Taxonomy" id="47621"/>
    <lineage>
        <taxon>Eukaryota</taxon>
        <taxon>Viridiplantae</taxon>
        <taxon>Streptophyta</taxon>
        <taxon>Embryophyta</taxon>
        <taxon>Tracheophyta</taxon>
        <taxon>Spermatophyta</taxon>
        <taxon>Magnoliopsida</taxon>
        <taxon>eudicotyledons</taxon>
        <taxon>Gunneridae</taxon>
        <taxon>Pentapetalae</taxon>
        <taxon>rosids</taxon>
        <taxon>malvids</taxon>
        <taxon>Malvales</taxon>
        <taxon>Malvaceae</taxon>
        <taxon>Malvoideae</taxon>
        <taxon>Gossypium</taxon>
    </lineage>
</organism>
<dbReference type="OrthoDB" id="1191267at2759"/>
<accession>A0A5B6W8K6</accession>
<comment type="caution">
    <text evidence="1">The sequence shown here is derived from an EMBL/GenBank/DDBJ whole genome shotgun (WGS) entry which is preliminary data.</text>
</comment>
<reference evidence="2" key="1">
    <citation type="journal article" date="2019" name="Plant Biotechnol. J.">
        <title>Genome sequencing of the Australian wild diploid species Gossypium australe highlights disease resistance and delayed gland morphogenesis.</title>
        <authorList>
            <person name="Cai Y."/>
            <person name="Cai X."/>
            <person name="Wang Q."/>
            <person name="Wang P."/>
            <person name="Zhang Y."/>
            <person name="Cai C."/>
            <person name="Xu Y."/>
            <person name="Wang K."/>
            <person name="Zhou Z."/>
            <person name="Wang C."/>
            <person name="Geng S."/>
            <person name="Li B."/>
            <person name="Dong Q."/>
            <person name="Hou Y."/>
            <person name="Wang H."/>
            <person name="Ai P."/>
            <person name="Liu Z."/>
            <person name="Yi F."/>
            <person name="Sun M."/>
            <person name="An G."/>
            <person name="Cheng J."/>
            <person name="Zhang Y."/>
            <person name="Shi Q."/>
            <person name="Xie Y."/>
            <person name="Shi X."/>
            <person name="Chang Y."/>
            <person name="Huang F."/>
            <person name="Chen Y."/>
            <person name="Hong S."/>
            <person name="Mi L."/>
            <person name="Sun Q."/>
            <person name="Zhang L."/>
            <person name="Zhou B."/>
            <person name="Peng R."/>
            <person name="Zhang X."/>
            <person name="Liu F."/>
        </authorList>
    </citation>
    <scope>NUCLEOTIDE SEQUENCE [LARGE SCALE GENOMIC DNA]</scope>
    <source>
        <strain evidence="2">cv. PA1801</strain>
    </source>
</reference>
<dbReference type="Gene3D" id="3.30.70.270">
    <property type="match status" value="2"/>
</dbReference>
<keyword evidence="1" id="KW-0548">Nucleotidyltransferase</keyword>
<dbReference type="GO" id="GO:0003964">
    <property type="term" value="F:RNA-directed DNA polymerase activity"/>
    <property type="evidence" value="ECO:0007669"/>
    <property type="project" value="UniProtKB-KW"/>
</dbReference>
<dbReference type="InterPro" id="IPR043128">
    <property type="entry name" value="Rev_trsase/Diguanyl_cyclase"/>
</dbReference>
<name>A0A5B6W8K6_9ROSI</name>
<keyword evidence="2" id="KW-1185">Reference proteome</keyword>
<dbReference type="AlphaFoldDB" id="A0A5B6W8K6"/>
<protein>
    <submittedName>
        <fullName evidence="1">RNA-directed DNA polymerase-like protein</fullName>
    </submittedName>
</protein>
<dbReference type="PANTHER" id="PTHR37984:SF5">
    <property type="entry name" value="PROTEIN NYNRIN-LIKE"/>
    <property type="match status" value="1"/>
</dbReference>
<dbReference type="InterPro" id="IPR043502">
    <property type="entry name" value="DNA/RNA_pol_sf"/>
</dbReference>